<reference evidence="2 3" key="1">
    <citation type="submission" date="2018-07" db="EMBL/GenBank/DDBJ databases">
        <title>Genome sequencing of Runella.</title>
        <authorList>
            <person name="Baek M.-G."/>
            <person name="Yi H."/>
        </authorList>
    </citation>
    <scope>NUCLEOTIDE SEQUENCE [LARGE SCALE GENOMIC DNA]</scope>
    <source>
        <strain evidence="2 3">HYN0085</strain>
    </source>
</reference>
<protein>
    <recommendedName>
        <fullName evidence="1">Cyclic nucleotide-binding domain-containing protein</fullName>
    </recommendedName>
</protein>
<feature type="domain" description="Cyclic nucleotide-binding" evidence="1">
    <location>
        <begin position="12"/>
        <end position="114"/>
    </location>
</feature>
<dbReference type="AlphaFoldDB" id="A0A344TGY1"/>
<dbReference type="EMBL" id="CP030850">
    <property type="protein sequence ID" value="AXE17902.1"/>
    <property type="molecule type" value="Genomic_DNA"/>
</dbReference>
<evidence type="ECO:0000259" key="1">
    <source>
        <dbReference type="PROSITE" id="PS50042"/>
    </source>
</evidence>
<dbReference type="Gene3D" id="2.60.120.10">
    <property type="entry name" value="Jelly Rolls"/>
    <property type="match status" value="1"/>
</dbReference>
<dbReference type="Proteomes" id="UP000251993">
    <property type="component" value="Chromosome"/>
</dbReference>
<dbReference type="OrthoDB" id="1092431at2"/>
<evidence type="ECO:0000313" key="2">
    <source>
        <dbReference type="EMBL" id="AXE17902.1"/>
    </source>
</evidence>
<name>A0A344TGY1_9BACT</name>
<dbReference type="InterPro" id="IPR018490">
    <property type="entry name" value="cNMP-bd_dom_sf"/>
</dbReference>
<sequence length="195" mass="22779">MYVTLFYQYLLRHSSISVNEIDFVASFFRKEVLKASECFIRQGNTSAKLAFVEEGVLKTNYTYSEEETIRSFSQKNNWIGHWESFIGQKPSPNSVYAVSNCQLVTITRHGFQRLEEELANGSTTLRKAIFEELQAAWTNPYKRIEDPKERYEKFIQAQPEVAFELSTENIATYLQIPHELLLQVLCETLFFYKSI</sequence>
<dbReference type="CDD" id="cd00038">
    <property type="entry name" value="CAP_ED"/>
    <property type="match status" value="1"/>
</dbReference>
<dbReference type="InterPro" id="IPR014710">
    <property type="entry name" value="RmlC-like_jellyroll"/>
</dbReference>
<accession>A0A344TGY1</accession>
<proteinExistence type="predicted"/>
<dbReference type="SUPFAM" id="SSF51206">
    <property type="entry name" value="cAMP-binding domain-like"/>
    <property type="match status" value="1"/>
</dbReference>
<dbReference type="KEGG" id="run:DR864_09240"/>
<dbReference type="InterPro" id="IPR000595">
    <property type="entry name" value="cNMP-bd_dom"/>
</dbReference>
<organism evidence="2 3">
    <name type="scientific">Runella rosea</name>
    <dbReference type="NCBI Taxonomy" id="2259595"/>
    <lineage>
        <taxon>Bacteria</taxon>
        <taxon>Pseudomonadati</taxon>
        <taxon>Bacteroidota</taxon>
        <taxon>Cytophagia</taxon>
        <taxon>Cytophagales</taxon>
        <taxon>Spirosomataceae</taxon>
        <taxon>Runella</taxon>
    </lineage>
</organism>
<keyword evidence="3" id="KW-1185">Reference proteome</keyword>
<evidence type="ECO:0000313" key="3">
    <source>
        <dbReference type="Proteomes" id="UP000251993"/>
    </source>
</evidence>
<gene>
    <name evidence="2" type="ORF">DR864_09240</name>
</gene>
<dbReference type="PROSITE" id="PS50042">
    <property type="entry name" value="CNMP_BINDING_3"/>
    <property type="match status" value="1"/>
</dbReference>
<dbReference type="Pfam" id="PF00027">
    <property type="entry name" value="cNMP_binding"/>
    <property type="match status" value="1"/>
</dbReference>